<dbReference type="PANTHER" id="PTHR46211:SF1">
    <property type="entry name" value="GLYCEROPHOSPHODIESTER PHOSPHODIESTERASE, CYTOPLASMIC"/>
    <property type="match status" value="1"/>
</dbReference>
<sequence length="246" mass="27613">MITIVAHRGWSGAAPENTMAAFALALKEPGIHFIELDVHLSKDGVPVVIHDHTLDRTTNGTGPVESYTYEQLRELDAGSWFGPAFEGQKIPSLEEVFELTKGRCKLAVELKTMGGNYEGIERKVLALIEQREMKDQVVLSSFDHDSMKRAHEIDPSVMTGLILFGKPTLIWEQLTYTGASSISIHHEFVTDELMKEMYARGIDIGVWTVDEPEKLARIAAQYPDMRITTNHPDRLLSITRQQPAVR</sequence>
<feature type="domain" description="GP-PDE" evidence="1">
    <location>
        <begin position="2"/>
        <end position="239"/>
    </location>
</feature>
<evidence type="ECO:0000259" key="1">
    <source>
        <dbReference type="PROSITE" id="PS51704"/>
    </source>
</evidence>
<gene>
    <name evidence="2" type="ORF">DL346_17525</name>
</gene>
<proteinExistence type="predicted"/>
<dbReference type="GO" id="GO:0006629">
    <property type="term" value="P:lipid metabolic process"/>
    <property type="evidence" value="ECO:0007669"/>
    <property type="project" value="InterPro"/>
</dbReference>
<reference evidence="2 3" key="1">
    <citation type="submission" date="2018-06" db="EMBL/GenBank/DDBJ databases">
        <title>Paenibacillus montanisoli sp. nov., isolated from mountain area soil.</title>
        <authorList>
            <person name="Wu M."/>
        </authorList>
    </citation>
    <scope>NUCLEOTIDE SEQUENCE [LARGE SCALE GENOMIC DNA]</scope>
    <source>
        <strain evidence="2 3">RA17</strain>
    </source>
</reference>
<dbReference type="PROSITE" id="PS51704">
    <property type="entry name" value="GP_PDE"/>
    <property type="match status" value="1"/>
</dbReference>
<dbReference type="Pfam" id="PF03009">
    <property type="entry name" value="GDPD"/>
    <property type="match status" value="1"/>
</dbReference>
<dbReference type="OrthoDB" id="384721at2"/>
<organism evidence="2 3">
    <name type="scientific">Paenibacillus montanisoli</name>
    <dbReference type="NCBI Taxonomy" id="2081970"/>
    <lineage>
        <taxon>Bacteria</taxon>
        <taxon>Bacillati</taxon>
        <taxon>Bacillota</taxon>
        <taxon>Bacilli</taxon>
        <taxon>Bacillales</taxon>
        <taxon>Paenibacillaceae</taxon>
        <taxon>Paenibacillus</taxon>
    </lineage>
</organism>
<dbReference type="Proteomes" id="UP000249260">
    <property type="component" value="Unassembled WGS sequence"/>
</dbReference>
<dbReference type="InterPro" id="IPR030395">
    <property type="entry name" value="GP_PDE_dom"/>
</dbReference>
<protein>
    <submittedName>
        <fullName evidence="2">Glycerophosphodiester phosphodiesterase</fullName>
    </submittedName>
</protein>
<dbReference type="RefSeq" id="WP_112883444.1">
    <property type="nucleotide sequence ID" value="NZ_QLUW01000003.1"/>
</dbReference>
<dbReference type="InterPro" id="IPR017946">
    <property type="entry name" value="PLC-like_Pdiesterase_TIM-brl"/>
</dbReference>
<name>A0A328TXL1_9BACL</name>
<dbReference type="SUPFAM" id="SSF51695">
    <property type="entry name" value="PLC-like phosphodiesterases"/>
    <property type="match status" value="1"/>
</dbReference>
<dbReference type="GO" id="GO:0008081">
    <property type="term" value="F:phosphoric diester hydrolase activity"/>
    <property type="evidence" value="ECO:0007669"/>
    <property type="project" value="InterPro"/>
</dbReference>
<evidence type="ECO:0000313" key="2">
    <source>
        <dbReference type="EMBL" id="RAP75180.1"/>
    </source>
</evidence>
<dbReference type="AlphaFoldDB" id="A0A328TXL1"/>
<evidence type="ECO:0000313" key="3">
    <source>
        <dbReference type="Proteomes" id="UP000249260"/>
    </source>
</evidence>
<dbReference type="PANTHER" id="PTHR46211">
    <property type="entry name" value="GLYCEROPHOSPHORYL DIESTER PHOSPHODIESTERASE"/>
    <property type="match status" value="1"/>
</dbReference>
<accession>A0A328TXL1</accession>
<comment type="caution">
    <text evidence="2">The sequence shown here is derived from an EMBL/GenBank/DDBJ whole genome shotgun (WGS) entry which is preliminary data.</text>
</comment>
<dbReference type="Gene3D" id="3.20.20.190">
    <property type="entry name" value="Phosphatidylinositol (PI) phosphodiesterase"/>
    <property type="match status" value="1"/>
</dbReference>
<dbReference type="EMBL" id="QLUW01000003">
    <property type="protein sequence ID" value="RAP75180.1"/>
    <property type="molecule type" value="Genomic_DNA"/>
</dbReference>
<keyword evidence="3" id="KW-1185">Reference proteome</keyword>